<keyword evidence="2" id="KW-0540">Nuclease</keyword>
<feature type="region of interest" description="Disordered" evidence="1">
    <location>
        <begin position="1"/>
        <end position="26"/>
    </location>
</feature>
<feature type="region of interest" description="Disordered" evidence="1">
    <location>
        <begin position="115"/>
        <end position="171"/>
    </location>
</feature>
<reference evidence="2 3" key="1">
    <citation type="journal article" date="2018" name="BMC Genomics">
        <title>Comparative genome analyses reveal sequence features reflecting distinct modes of host-adaptation between dicot and monocot powdery mildew.</title>
        <authorList>
            <person name="Wu Y."/>
            <person name="Ma X."/>
            <person name="Pan Z."/>
            <person name="Kale S.D."/>
            <person name="Song Y."/>
            <person name="King H."/>
            <person name="Zhang Q."/>
            <person name="Presley C."/>
            <person name="Deng X."/>
            <person name="Wei C.I."/>
            <person name="Xiao S."/>
        </authorList>
    </citation>
    <scope>NUCLEOTIDE SEQUENCE [LARGE SCALE GENOMIC DNA]</scope>
    <source>
        <strain evidence="2">UMSG2</strain>
    </source>
</reference>
<dbReference type="GO" id="GO:0004519">
    <property type="term" value="F:endonuclease activity"/>
    <property type="evidence" value="ECO:0007669"/>
    <property type="project" value="UniProtKB-KW"/>
</dbReference>
<feature type="compositionally biased region" description="Polar residues" evidence="1">
    <location>
        <begin position="1"/>
        <end position="11"/>
    </location>
</feature>
<gene>
    <name evidence="2" type="ORF">OnM2_011001</name>
</gene>
<accession>A0A420I663</accession>
<protein>
    <submittedName>
        <fullName evidence="2">Putative flap structure-specific endonuclease protein</fullName>
    </submittedName>
</protein>
<name>A0A420I663_9PEZI</name>
<evidence type="ECO:0000313" key="3">
    <source>
        <dbReference type="Proteomes" id="UP000286134"/>
    </source>
</evidence>
<feature type="compositionally biased region" description="Low complexity" evidence="1">
    <location>
        <begin position="141"/>
        <end position="171"/>
    </location>
</feature>
<organism evidence="2 3">
    <name type="scientific">Erysiphe neolycopersici</name>
    <dbReference type="NCBI Taxonomy" id="212602"/>
    <lineage>
        <taxon>Eukaryota</taxon>
        <taxon>Fungi</taxon>
        <taxon>Dikarya</taxon>
        <taxon>Ascomycota</taxon>
        <taxon>Pezizomycotina</taxon>
        <taxon>Leotiomycetes</taxon>
        <taxon>Erysiphales</taxon>
        <taxon>Erysiphaceae</taxon>
        <taxon>Erysiphe</taxon>
    </lineage>
</organism>
<keyword evidence="2" id="KW-0255">Endonuclease</keyword>
<comment type="caution">
    <text evidence="2">The sequence shown here is derived from an EMBL/GenBank/DDBJ whole genome shotgun (WGS) entry which is preliminary data.</text>
</comment>
<evidence type="ECO:0000313" key="2">
    <source>
        <dbReference type="EMBL" id="RKF65190.1"/>
    </source>
</evidence>
<dbReference type="Proteomes" id="UP000286134">
    <property type="component" value="Unassembled WGS sequence"/>
</dbReference>
<sequence length="220" mass="24629">MARKYSSCTNEKQSEDRSYPYKMDNGKEPLDYCELPDSHLLSQLTEESCTSRLSSPDLPDISTLSLQYKKKVTKKVISYCTNLPPQKGNSSGSTSTLASHITKDKTNISISKTKTKSKIPVYDEHKASQKNQNLRNVIAIPSSPSSLPSPKPYSCKQTHSSSQSTSPPTKKTILLRESLPGAWEIIDDNEASNCLSPNDKKLRRVRWRMSEIELLDMTAN</sequence>
<keyword evidence="3" id="KW-1185">Reference proteome</keyword>
<proteinExistence type="predicted"/>
<feature type="compositionally biased region" description="Basic and acidic residues" evidence="1">
    <location>
        <begin position="12"/>
        <end position="26"/>
    </location>
</feature>
<evidence type="ECO:0000256" key="1">
    <source>
        <dbReference type="SAM" id="MobiDB-lite"/>
    </source>
</evidence>
<dbReference type="EMBL" id="MCFK01001177">
    <property type="protein sequence ID" value="RKF65190.1"/>
    <property type="molecule type" value="Genomic_DNA"/>
</dbReference>
<dbReference type="AlphaFoldDB" id="A0A420I663"/>
<keyword evidence="2" id="KW-0378">Hydrolase</keyword>